<feature type="transmembrane region" description="Helical" evidence="6">
    <location>
        <begin position="42"/>
        <end position="59"/>
    </location>
</feature>
<keyword evidence="4 6" id="KW-1133">Transmembrane helix</keyword>
<dbReference type="Proteomes" id="UP000193978">
    <property type="component" value="Chromosome"/>
</dbReference>
<dbReference type="PANTHER" id="PTHR21716">
    <property type="entry name" value="TRANSMEMBRANE PROTEIN"/>
    <property type="match status" value="1"/>
</dbReference>
<organism evidence="7 8">
    <name type="scientific">Methylocystis bryophila</name>
    <dbReference type="NCBI Taxonomy" id="655015"/>
    <lineage>
        <taxon>Bacteria</taxon>
        <taxon>Pseudomonadati</taxon>
        <taxon>Pseudomonadota</taxon>
        <taxon>Alphaproteobacteria</taxon>
        <taxon>Hyphomicrobiales</taxon>
        <taxon>Methylocystaceae</taxon>
        <taxon>Methylocystis</taxon>
    </lineage>
</organism>
<feature type="transmembrane region" description="Helical" evidence="6">
    <location>
        <begin position="209"/>
        <end position="231"/>
    </location>
</feature>
<gene>
    <name evidence="7" type="ORF">B1812_01830</name>
</gene>
<dbReference type="EMBL" id="CP019948">
    <property type="protein sequence ID" value="ARN83285.1"/>
    <property type="molecule type" value="Genomic_DNA"/>
</dbReference>
<proteinExistence type="inferred from homology"/>
<dbReference type="Pfam" id="PF01594">
    <property type="entry name" value="AI-2E_transport"/>
    <property type="match status" value="1"/>
</dbReference>
<keyword evidence="8" id="KW-1185">Reference proteome</keyword>
<feature type="transmembrane region" description="Helical" evidence="6">
    <location>
        <begin position="273"/>
        <end position="292"/>
    </location>
</feature>
<comment type="subcellular location">
    <subcellularLocation>
        <location evidence="1">Membrane</location>
        <topology evidence="1">Multi-pass membrane protein</topology>
    </subcellularLocation>
</comment>
<keyword evidence="5 6" id="KW-0472">Membrane</keyword>
<dbReference type="GO" id="GO:0055085">
    <property type="term" value="P:transmembrane transport"/>
    <property type="evidence" value="ECO:0007669"/>
    <property type="project" value="TreeGrafter"/>
</dbReference>
<dbReference type="PANTHER" id="PTHR21716:SF62">
    <property type="entry name" value="TRANSPORT PROTEIN YDBI-RELATED"/>
    <property type="match status" value="1"/>
</dbReference>
<dbReference type="GO" id="GO:0016020">
    <property type="term" value="C:membrane"/>
    <property type="evidence" value="ECO:0007669"/>
    <property type="project" value="UniProtKB-SubCell"/>
</dbReference>
<feature type="transmembrane region" description="Helical" evidence="6">
    <location>
        <begin position="15"/>
        <end position="36"/>
    </location>
</feature>
<evidence type="ECO:0000256" key="4">
    <source>
        <dbReference type="ARBA" id="ARBA00022989"/>
    </source>
</evidence>
<evidence type="ECO:0000256" key="5">
    <source>
        <dbReference type="ARBA" id="ARBA00023136"/>
    </source>
</evidence>
<dbReference type="RefSeq" id="WP_085773430.1">
    <property type="nucleotide sequence ID" value="NZ_AP027149.1"/>
</dbReference>
<dbReference type="InterPro" id="IPR002549">
    <property type="entry name" value="AI-2E-like"/>
</dbReference>
<evidence type="ECO:0000313" key="7">
    <source>
        <dbReference type="EMBL" id="ARN83285.1"/>
    </source>
</evidence>
<reference evidence="7 8" key="1">
    <citation type="submission" date="2017-02" db="EMBL/GenBank/DDBJ databases">
        <authorList>
            <person name="Peterson S.W."/>
        </authorList>
    </citation>
    <scope>NUCLEOTIDE SEQUENCE [LARGE SCALE GENOMIC DNA]</scope>
    <source>
        <strain evidence="7 8">S285</strain>
    </source>
</reference>
<evidence type="ECO:0000256" key="2">
    <source>
        <dbReference type="ARBA" id="ARBA00009773"/>
    </source>
</evidence>
<evidence type="ECO:0000256" key="6">
    <source>
        <dbReference type="SAM" id="Phobius"/>
    </source>
</evidence>
<sequence length="346" mass="35551">MRFNFNTQDSGSESFVYRAIVVAGVAAVAAALLWILWHLKDLIPTVFATILLAVGWRGAGESLSKRFGLSIGISLALVALGLAGVVALAFSLFGGDLLKQYDEIAIDVPTAIAMIEGSVEAHPWGEFVEKLIAGVDFSKATGPVAMHIAAILTSFGSALAFAVFAIIGAAYLAADPDTHVSGLTAFAPAARRAQIARFLDGSAASLRQWLVIQVYVVLMNAVFAGVALWAFGVPAALALASISGALAFIPYFGSIIAIVVTALVALPHGLGTAALAALAVGGASFLEGYLITPFLQSRSLSVPPAVLLFCMLAFGTLFGSMGVALAVPATVVLAVALNAFKSADPT</sequence>
<dbReference type="KEGG" id="mbry:B1812_01830"/>
<evidence type="ECO:0000313" key="8">
    <source>
        <dbReference type="Proteomes" id="UP000193978"/>
    </source>
</evidence>
<dbReference type="OrthoDB" id="5761230at2"/>
<name>A0A1W6N0D0_9HYPH</name>
<feature type="transmembrane region" description="Helical" evidence="6">
    <location>
        <begin position="71"/>
        <end position="93"/>
    </location>
</feature>
<dbReference type="AlphaFoldDB" id="A0A1W6N0D0"/>
<protein>
    <submittedName>
        <fullName evidence="7">AI-2E family transporter</fullName>
    </submittedName>
</protein>
<keyword evidence="3 6" id="KW-0812">Transmembrane</keyword>
<comment type="similarity">
    <text evidence="2">Belongs to the autoinducer-2 exporter (AI-2E) (TC 2.A.86) family.</text>
</comment>
<evidence type="ECO:0000256" key="3">
    <source>
        <dbReference type="ARBA" id="ARBA00022692"/>
    </source>
</evidence>
<accession>A0A1W6N0D0</accession>
<feature type="transmembrane region" description="Helical" evidence="6">
    <location>
        <begin position="304"/>
        <end position="337"/>
    </location>
</feature>
<evidence type="ECO:0000256" key="1">
    <source>
        <dbReference type="ARBA" id="ARBA00004141"/>
    </source>
</evidence>
<dbReference type="STRING" id="655015.B1812_01830"/>
<feature type="transmembrane region" description="Helical" evidence="6">
    <location>
        <begin position="144"/>
        <end position="173"/>
    </location>
</feature>
<feature type="transmembrane region" description="Helical" evidence="6">
    <location>
        <begin position="237"/>
        <end position="266"/>
    </location>
</feature>